<dbReference type="Proteomes" id="UP000856022">
    <property type="component" value="Unassembled WGS sequence"/>
</dbReference>
<comment type="subcellular location">
    <subcellularLocation>
        <location evidence="1">Cell membrane</location>
        <topology evidence="1">Multi-pass membrane protein</topology>
    </subcellularLocation>
</comment>
<keyword evidence="6 8" id="KW-1133">Transmembrane helix</keyword>
<reference evidence="9" key="1">
    <citation type="journal article" date="2018" name="Genome Biol.">
        <title>SKESA: strategic k-mer extension for scrupulous assemblies.</title>
        <authorList>
            <person name="Souvorov A."/>
            <person name="Agarwala R."/>
            <person name="Lipman D.J."/>
        </authorList>
    </citation>
    <scope>NUCLEOTIDE SEQUENCE</scope>
    <source>
        <strain evidence="9">1930</strain>
    </source>
</reference>
<keyword evidence="3" id="KW-0813">Transport</keyword>
<evidence type="ECO:0000256" key="2">
    <source>
        <dbReference type="ARBA" id="ARBA00005658"/>
    </source>
</evidence>
<evidence type="ECO:0000256" key="8">
    <source>
        <dbReference type="SAM" id="Phobius"/>
    </source>
</evidence>
<reference evidence="10 11" key="2">
    <citation type="submission" date="2018-12" db="EMBL/GenBank/DDBJ databases">
        <title>Genomic insights into the evolutionary origins and pathogenicity of five Vibrio parahaemolyticus strains isolated from the shrimp with acute hepatopancreatic necrosis disease (AHPND).</title>
        <authorList>
            <person name="Yang Q."/>
            <person name="Dong X."/>
            <person name="Xie G."/>
            <person name="Fu S."/>
            <person name="Zou P."/>
            <person name="Sun J."/>
            <person name="Wang Y."/>
            <person name="Huang J."/>
        </authorList>
    </citation>
    <scope>NUCLEOTIDE SEQUENCE [LARGE SCALE GENOMIC DNA]</scope>
    <source>
        <strain evidence="10 11">20160303005-1</strain>
    </source>
</reference>
<protein>
    <submittedName>
        <fullName evidence="9">BCCT family transporter</fullName>
    </submittedName>
</protein>
<feature type="transmembrane region" description="Helical" evidence="8">
    <location>
        <begin position="147"/>
        <end position="168"/>
    </location>
</feature>
<dbReference type="Pfam" id="PF02028">
    <property type="entry name" value="BCCT"/>
    <property type="match status" value="1"/>
</dbReference>
<proteinExistence type="inferred from homology"/>
<feature type="transmembrane region" description="Helical" evidence="8">
    <location>
        <begin position="203"/>
        <end position="223"/>
    </location>
</feature>
<feature type="transmembrane region" description="Helical" evidence="8">
    <location>
        <begin position="319"/>
        <end position="337"/>
    </location>
</feature>
<keyword evidence="7 8" id="KW-0472">Membrane</keyword>
<name>A0A7Z2RLL6_VIBPH</name>
<evidence type="ECO:0000256" key="1">
    <source>
        <dbReference type="ARBA" id="ARBA00004651"/>
    </source>
</evidence>
<feature type="transmembrane region" description="Helical" evidence="8">
    <location>
        <begin position="503"/>
        <end position="521"/>
    </location>
</feature>
<feature type="transmembrane region" description="Helical" evidence="8">
    <location>
        <begin position="375"/>
        <end position="393"/>
    </location>
</feature>
<feature type="transmembrane region" description="Helical" evidence="8">
    <location>
        <begin position="107"/>
        <end position="127"/>
    </location>
</feature>
<feature type="transmembrane region" description="Helical" evidence="8">
    <location>
        <begin position="69"/>
        <end position="87"/>
    </location>
</feature>
<dbReference type="AlphaFoldDB" id="A0A7Z2RLL6"/>
<feature type="transmembrane region" description="Helical" evidence="8">
    <location>
        <begin position="456"/>
        <end position="476"/>
    </location>
</feature>
<evidence type="ECO:0000256" key="3">
    <source>
        <dbReference type="ARBA" id="ARBA00022448"/>
    </source>
</evidence>
<dbReference type="EMBL" id="DACQKT010000006">
    <property type="protein sequence ID" value="HAS6678003.1"/>
    <property type="molecule type" value="Genomic_DNA"/>
</dbReference>
<evidence type="ECO:0000256" key="4">
    <source>
        <dbReference type="ARBA" id="ARBA00022475"/>
    </source>
</evidence>
<evidence type="ECO:0000313" key="11">
    <source>
        <dbReference type="Proteomes" id="UP000464718"/>
    </source>
</evidence>
<feature type="transmembrane region" description="Helical" evidence="8">
    <location>
        <begin position="405"/>
        <end position="428"/>
    </location>
</feature>
<gene>
    <name evidence="10" type="ORF">EHC69_07780</name>
    <name evidence="9" type="ORF">I7278_14400</name>
</gene>
<dbReference type="PANTHER" id="PTHR30047">
    <property type="entry name" value="HIGH-AFFINITY CHOLINE TRANSPORT PROTEIN-RELATED"/>
    <property type="match status" value="1"/>
</dbReference>
<dbReference type="PROSITE" id="PS01303">
    <property type="entry name" value="BCCT"/>
    <property type="match status" value="1"/>
</dbReference>
<feature type="transmembrane region" description="Helical" evidence="8">
    <location>
        <begin position="244"/>
        <end position="268"/>
    </location>
</feature>
<evidence type="ECO:0000256" key="5">
    <source>
        <dbReference type="ARBA" id="ARBA00022692"/>
    </source>
</evidence>
<sequence length="562" mass="61379">MINFASFLKFRVQINGGRYWSSSPLRSVSNYVKFVFMDNAFKKYSIDTTDYQVGQDNVQKWGFDIHNPVFGISAGLVVFCLISLLLVEPVTARDALNGIKNGIIEQFDAFFMWSTNFFLLFAVALLFSPLGKIRLGGKEATPDHSTVSWLSMLFAAGMGIGLLFWSVAEPTAYFTDWWGTPLNAEAYSADAKSLAMGATMFHWGVHGWSIYALVALALAFFAFNKGLPLSLRAAFYPIFGDRAWGWLGHVIDILAVLSTLFGLATSLGLGAQQATSGINHVFGLNGGIGTQMVVIAFVTFIAVLSVVRGIDGGVKLLSNVNMIVAFALLIFITFITFDTAMGSLVDTTMAYIQNIIPLSNPHGREDETWMHGWTVFYWAWWVSWSPFVGMFIARVSKGRTVREFLFAVIVIPTLVTLVWMSVFGGIALDQVVNKAGELGANGLTDISLTLFHVYDVLPYSSVISILSIVLILVFFITSSDSGSLVIDSITAGGKIDAPVPQRIFWACIEGSIAAVMLWVGGKEALQALQSGVVATGLPFTFVLLLMCVSLVKGLRTELSAYR</sequence>
<evidence type="ECO:0000313" key="10">
    <source>
        <dbReference type="EMBL" id="QHH09278.1"/>
    </source>
</evidence>
<comment type="similarity">
    <text evidence="2">Belongs to the BCCT transporter (TC 2.A.15) family.</text>
</comment>
<dbReference type="NCBIfam" id="TIGR00842">
    <property type="entry name" value="bcct"/>
    <property type="match status" value="1"/>
</dbReference>
<accession>A0A7Z2RLL6</accession>
<evidence type="ECO:0000256" key="6">
    <source>
        <dbReference type="ARBA" id="ARBA00022989"/>
    </source>
</evidence>
<dbReference type="InterPro" id="IPR000060">
    <property type="entry name" value="BCCT_transptr"/>
</dbReference>
<evidence type="ECO:0000256" key="7">
    <source>
        <dbReference type="ARBA" id="ARBA00023136"/>
    </source>
</evidence>
<evidence type="ECO:0000313" key="9">
    <source>
        <dbReference type="EMBL" id="HAS6678003.1"/>
    </source>
</evidence>
<feature type="transmembrane region" description="Helical" evidence="8">
    <location>
        <begin position="288"/>
        <end position="307"/>
    </location>
</feature>
<feature type="transmembrane region" description="Helical" evidence="8">
    <location>
        <begin position="527"/>
        <end position="551"/>
    </location>
</feature>
<dbReference type="Proteomes" id="UP000464718">
    <property type="component" value="Chromosome i"/>
</dbReference>
<dbReference type="PANTHER" id="PTHR30047:SF7">
    <property type="entry name" value="HIGH-AFFINITY CHOLINE TRANSPORT PROTEIN"/>
    <property type="match status" value="1"/>
</dbReference>
<organism evidence="9">
    <name type="scientific">Vibrio parahaemolyticus</name>
    <dbReference type="NCBI Taxonomy" id="670"/>
    <lineage>
        <taxon>Bacteria</taxon>
        <taxon>Pseudomonadati</taxon>
        <taxon>Pseudomonadota</taxon>
        <taxon>Gammaproteobacteria</taxon>
        <taxon>Vibrionales</taxon>
        <taxon>Vibrionaceae</taxon>
        <taxon>Vibrio</taxon>
    </lineage>
</organism>
<dbReference type="GO" id="GO:0005886">
    <property type="term" value="C:plasma membrane"/>
    <property type="evidence" value="ECO:0007669"/>
    <property type="project" value="UniProtKB-SubCell"/>
</dbReference>
<keyword evidence="4" id="KW-1003">Cell membrane</keyword>
<dbReference type="InterPro" id="IPR018093">
    <property type="entry name" value="BCCT_CS"/>
</dbReference>
<keyword evidence="5 8" id="KW-0812">Transmembrane</keyword>
<dbReference type="GO" id="GO:0022857">
    <property type="term" value="F:transmembrane transporter activity"/>
    <property type="evidence" value="ECO:0007669"/>
    <property type="project" value="InterPro"/>
</dbReference>
<dbReference type="EMBL" id="CP034298">
    <property type="protein sequence ID" value="QHH09278.1"/>
    <property type="molecule type" value="Genomic_DNA"/>
</dbReference>
<reference evidence="9" key="3">
    <citation type="submission" date="2019-12" db="EMBL/GenBank/DDBJ databases">
        <authorList>
            <consortium name="NCBI Pathogen Detection Project"/>
        </authorList>
    </citation>
    <scope>NUCLEOTIDE SEQUENCE</scope>
    <source>
        <strain evidence="9">1930</strain>
    </source>
</reference>